<feature type="domain" description="Exuperantia SAM-like" evidence="2">
    <location>
        <begin position="257"/>
        <end position="327"/>
    </location>
</feature>
<dbReference type="GO" id="GO:0042803">
    <property type="term" value="F:protein homodimerization activity"/>
    <property type="evidence" value="ECO:0007669"/>
    <property type="project" value="InterPro"/>
</dbReference>
<reference evidence="5" key="1">
    <citation type="submission" date="2025-08" db="UniProtKB">
        <authorList>
            <consortium name="RefSeq"/>
        </authorList>
    </citation>
    <scope>IDENTIFICATION</scope>
    <source>
        <strain evidence="5">15085-1641.00</strain>
        <tissue evidence="5">Whole body</tissue>
    </source>
</reference>
<dbReference type="RefSeq" id="XP_023175887.2">
    <property type="nucleotide sequence ID" value="XM_023320119.2"/>
</dbReference>
<dbReference type="Proteomes" id="UP000504633">
    <property type="component" value="Unplaced"/>
</dbReference>
<dbReference type="InterPro" id="IPR054362">
    <property type="entry name" value="Exu_RNase_H-like"/>
</dbReference>
<dbReference type="Pfam" id="PF22123">
    <property type="entry name" value="Exu_RNase_H_like"/>
    <property type="match status" value="1"/>
</dbReference>
<name>A0A6J1M6Y8_DROHY</name>
<feature type="compositionally biased region" description="Polar residues" evidence="1">
    <location>
        <begin position="441"/>
        <end position="454"/>
    </location>
</feature>
<dbReference type="GO" id="GO:0045450">
    <property type="term" value="P:bicoid mRNA localization"/>
    <property type="evidence" value="ECO:0007669"/>
    <property type="project" value="InterPro"/>
</dbReference>
<gene>
    <name evidence="5" type="primary">LOC111602817</name>
</gene>
<dbReference type="PANTHER" id="PTHR12384">
    <property type="entry name" value="MATERNAL PROTEIN EXUPERANTIA"/>
    <property type="match status" value="1"/>
</dbReference>
<evidence type="ECO:0000313" key="5">
    <source>
        <dbReference type="RefSeq" id="XP_023175887.2"/>
    </source>
</evidence>
<evidence type="ECO:0000313" key="4">
    <source>
        <dbReference type="Proteomes" id="UP000504633"/>
    </source>
</evidence>
<dbReference type="AlphaFoldDB" id="A0A6J1M6Y8"/>
<dbReference type="PANTHER" id="PTHR12384:SF2">
    <property type="entry name" value="MATERNAL PROTEIN EXUPERANTIA"/>
    <property type="match status" value="1"/>
</dbReference>
<dbReference type="GO" id="GO:0003723">
    <property type="term" value="F:RNA binding"/>
    <property type="evidence" value="ECO:0007669"/>
    <property type="project" value="InterPro"/>
</dbReference>
<dbReference type="InterPro" id="IPR040941">
    <property type="entry name" value="SAM_Exu"/>
</dbReference>
<organism evidence="4 5">
    <name type="scientific">Drosophila hydei</name>
    <name type="common">Fruit fly</name>
    <dbReference type="NCBI Taxonomy" id="7224"/>
    <lineage>
        <taxon>Eukaryota</taxon>
        <taxon>Metazoa</taxon>
        <taxon>Ecdysozoa</taxon>
        <taxon>Arthropoda</taxon>
        <taxon>Hexapoda</taxon>
        <taxon>Insecta</taxon>
        <taxon>Pterygota</taxon>
        <taxon>Neoptera</taxon>
        <taxon>Endopterygota</taxon>
        <taxon>Diptera</taxon>
        <taxon>Brachycera</taxon>
        <taxon>Muscomorpha</taxon>
        <taxon>Ephydroidea</taxon>
        <taxon>Drosophilidae</taxon>
        <taxon>Drosophila</taxon>
    </lineage>
</organism>
<proteinExistence type="predicted"/>
<dbReference type="OrthoDB" id="7692185at2759"/>
<feature type="compositionally biased region" description="Low complexity" evidence="1">
    <location>
        <begin position="393"/>
        <end position="408"/>
    </location>
</feature>
<protein>
    <submittedName>
        <fullName evidence="5">Maternal protein exuperantia-like isoform X1</fullName>
    </submittedName>
</protein>
<feature type="domain" description="Exuperantia RNAse H-like" evidence="3">
    <location>
        <begin position="28"/>
        <end position="182"/>
    </location>
</feature>
<sequence length="454" mass="51143">MLPDIVGDHVALAEVTTEGQEGVDFKPIAIDIDTTGRRLCDKIFQLAVFAPTGHFEQYIMPSMNLNSAARQRHQVRVKRLKGNRVLKAMLTNKVIKSESELAGFQKFIAWLEEQSSRESDIVIIYHEERKFMPLMIVQSLIKFNMLATFSKLVLGFVNTNNIAKSMLSGADRAFLSVRNLSILLTKDKDNKKPGKEFIGNATVRAKLMFNVAVELCGREPRGGNLCDALKPYIESTDAQVIELDKGYMALKRQNSFRPLFIDYFKTTVQRVRAVKFRIVLAENGLDLNILSAIWKDIHIQGLISTLQPISNLSDKEKAELVALLDSYLDPNKIAINPEAKPTSSSRRRRSHNNSVLSQAAVNKKLDAPFRSTASQNTSTPNKENVPSLKNNRNDNSNDSNNENIIENGIESRENTRRIRNTRRIKLSQKKPPQNGPKATEQPLQENKQVSTSKN</sequence>
<feature type="compositionally biased region" description="Basic residues" evidence="1">
    <location>
        <begin position="417"/>
        <end position="428"/>
    </location>
</feature>
<feature type="compositionally biased region" description="Polar residues" evidence="1">
    <location>
        <begin position="371"/>
        <end position="389"/>
    </location>
</feature>
<dbReference type="KEGG" id="dhe:111602817"/>
<accession>A0A6J1M6Y8</accession>
<feature type="region of interest" description="Disordered" evidence="1">
    <location>
        <begin position="334"/>
        <end position="454"/>
    </location>
</feature>
<evidence type="ECO:0000259" key="3">
    <source>
        <dbReference type="Pfam" id="PF22123"/>
    </source>
</evidence>
<evidence type="ECO:0000259" key="2">
    <source>
        <dbReference type="Pfam" id="PF18609"/>
    </source>
</evidence>
<keyword evidence="4" id="KW-1185">Reference proteome</keyword>
<dbReference type="GeneID" id="111602817"/>
<dbReference type="InterPro" id="IPR037998">
    <property type="entry name" value="Exu"/>
</dbReference>
<evidence type="ECO:0000256" key="1">
    <source>
        <dbReference type="SAM" id="MobiDB-lite"/>
    </source>
</evidence>
<dbReference type="Pfam" id="PF18609">
    <property type="entry name" value="SAM_Exu"/>
    <property type="match status" value="1"/>
</dbReference>